<feature type="chain" id="PRO_5032272420" evidence="2">
    <location>
        <begin position="31"/>
        <end position="210"/>
    </location>
</feature>
<accession>A0A844QNK4</accession>
<comment type="caution">
    <text evidence="3">The sequence shown here is derived from an EMBL/GenBank/DDBJ whole genome shotgun (WGS) entry which is preliminary data.</text>
</comment>
<evidence type="ECO:0000313" key="3">
    <source>
        <dbReference type="EMBL" id="MVA99638.1"/>
    </source>
</evidence>
<gene>
    <name evidence="3" type="ORF">GN330_20510</name>
</gene>
<dbReference type="AlphaFoldDB" id="A0A844QNK4"/>
<evidence type="ECO:0000256" key="1">
    <source>
        <dbReference type="SAM" id="MobiDB-lite"/>
    </source>
</evidence>
<feature type="compositionally biased region" description="Basic and acidic residues" evidence="1">
    <location>
        <begin position="38"/>
        <end position="57"/>
    </location>
</feature>
<dbReference type="RefSeq" id="WP_156715054.1">
    <property type="nucleotide sequence ID" value="NZ_WPHG01000007.1"/>
</dbReference>
<evidence type="ECO:0000313" key="4">
    <source>
        <dbReference type="Proteomes" id="UP000463224"/>
    </source>
</evidence>
<organism evidence="3 4">
    <name type="scientific">Nitratireductor arenosus</name>
    <dbReference type="NCBI Taxonomy" id="2682096"/>
    <lineage>
        <taxon>Bacteria</taxon>
        <taxon>Pseudomonadati</taxon>
        <taxon>Pseudomonadota</taxon>
        <taxon>Alphaproteobacteria</taxon>
        <taxon>Hyphomicrobiales</taxon>
        <taxon>Phyllobacteriaceae</taxon>
        <taxon>Nitratireductor</taxon>
    </lineage>
</organism>
<keyword evidence="4" id="KW-1185">Reference proteome</keyword>
<evidence type="ECO:0000256" key="2">
    <source>
        <dbReference type="SAM" id="SignalP"/>
    </source>
</evidence>
<dbReference type="EMBL" id="WPHG01000007">
    <property type="protein sequence ID" value="MVA99638.1"/>
    <property type="molecule type" value="Genomic_DNA"/>
</dbReference>
<feature type="signal peptide" evidence="2">
    <location>
        <begin position="1"/>
        <end position="30"/>
    </location>
</feature>
<dbReference type="Proteomes" id="UP000463224">
    <property type="component" value="Unassembled WGS sequence"/>
</dbReference>
<protein>
    <submittedName>
        <fullName evidence="3">Uncharacterized protein</fullName>
    </submittedName>
</protein>
<sequence>MSATVFKLTHIFTAAAILAGSLAAADIASARDGGGSGREYRGTIEIGDKPVPKKETANRPVPKKRNNLDDTAKIIQMGGAPRRVGLSVIGGLVGDFSCTVVWCIFDKGFGMDTRYTPGDVTRQVLGGKPAKRARRIKREVKHDKANCQQCQREAEGERRLAAWRTKQKAKREAAMKYWREKAQKREELHRRYGSNGYTRFGADYQMRLGR</sequence>
<name>A0A844QNK4_9HYPH</name>
<proteinExistence type="predicted"/>
<keyword evidence="2" id="KW-0732">Signal</keyword>
<reference evidence="3 4" key="1">
    <citation type="submission" date="2019-12" db="EMBL/GenBank/DDBJ databases">
        <title>Nitratireductor arenosus sp. nov., Isolated from sea sand, Jeju island, South Korea.</title>
        <authorList>
            <person name="Kim W."/>
        </authorList>
    </citation>
    <scope>NUCLEOTIDE SEQUENCE [LARGE SCALE GENOMIC DNA]</scope>
    <source>
        <strain evidence="3 4">CAU 1489</strain>
    </source>
</reference>
<feature type="region of interest" description="Disordered" evidence="1">
    <location>
        <begin position="31"/>
        <end position="66"/>
    </location>
</feature>